<protein>
    <submittedName>
        <fullName evidence="4">Gluconolactonase</fullName>
    </submittedName>
</protein>
<name>A0A2V4R894_9PROT</name>
<feature type="chain" id="PRO_5016025571" evidence="3">
    <location>
        <begin position="28"/>
        <end position="418"/>
    </location>
</feature>
<evidence type="ECO:0000256" key="1">
    <source>
        <dbReference type="ARBA" id="ARBA00004613"/>
    </source>
</evidence>
<evidence type="ECO:0000313" key="5">
    <source>
        <dbReference type="Proteomes" id="UP000247371"/>
    </source>
</evidence>
<dbReference type="EMBL" id="NKUB01000001">
    <property type="protein sequence ID" value="PYD71149.1"/>
    <property type="molecule type" value="Genomic_DNA"/>
</dbReference>
<dbReference type="Gene3D" id="2.120.10.30">
    <property type="entry name" value="TolB, C-terminal domain"/>
    <property type="match status" value="1"/>
</dbReference>
<feature type="signal peptide" evidence="3">
    <location>
        <begin position="1"/>
        <end position="27"/>
    </location>
</feature>
<evidence type="ECO:0000256" key="2">
    <source>
        <dbReference type="ARBA" id="ARBA00022525"/>
    </source>
</evidence>
<evidence type="ECO:0000313" key="4">
    <source>
        <dbReference type="EMBL" id="PYD71149.1"/>
    </source>
</evidence>
<reference evidence="4 5" key="1">
    <citation type="submission" date="2017-07" db="EMBL/GenBank/DDBJ databases">
        <title>A draft genome sequence of Komagataeibacter swingsii LMG 22125.</title>
        <authorList>
            <person name="Skraban J."/>
            <person name="Cleenwerck I."/>
            <person name="Vandamme P."/>
            <person name="Trcek J."/>
        </authorList>
    </citation>
    <scope>NUCLEOTIDE SEQUENCE [LARGE SCALE GENOMIC DNA]</scope>
    <source>
        <strain evidence="4 5">LMG 22125</strain>
    </source>
</reference>
<dbReference type="SUPFAM" id="SSF63829">
    <property type="entry name" value="Calcium-dependent phosphotriesterase"/>
    <property type="match status" value="1"/>
</dbReference>
<dbReference type="InterPro" id="IPR017996">
    <property type="entry name" value="MRJP/yellow-related"/>
</dbReference>
<proteinExistence type="predicted"/>
<gene>
    <name evidence="4" type="ORF">CFR76_00240</name>
</gene>
<dbReference type="AlphaFoldDB" id="A0A2V4R894"/>
<sequence length="418" mass="45070">MTMSMHRRDLFRAILPLSVGLYGVAHAAEPARDATNRDHGVAPSGPFEVVARFDGPGPSGIAVTHGRVFVGFPRHAVNHHGATLAELKDGKLYPYPDAAHSMPSDQPPASRLMSVHGMTTDARGRLWAIDDGKLAGQPLVPGAAKIIGIDPETDRISASIILRAPTLLPDSHMNDLRVDLTHGAQGTVYVTDSSFGLSPALVVVDIATGRQRRVLADHPSIQAERPFMAVVEGRPLVFDPPRHPPAFVWGGVDGITLSPDSATLYYSPLTSRRLYGIPTSLLADFSKTDAQLAAGIRDLGEKGVADGLASDARGRIYTTNFEHDAIFRRNADGTFDTMVHDPRILSPDGIFVDGDMVYCTLGQWNRLGGLNGGHDLRVPPYYLIRFPTDAPVAMDATKPAHGWLPLSPDAELRQQSMP</sequence>
<keyword evidence="2" id="KW-0964">Secreted</keyword>
<dbReference type="InterPro" id="IPR011042">
    <property type="entry name" value="6-blade_b-propeller_TolB-like"/>
</dbReference>
<dbReference type="PANTHER" id="PTHR10009:SF18">
    <property type="entry name" value="PROTEIN YELLOW-LIKE PROTEIN"/>
    <property type="match status" value="1"/>
</dbReference>
<keyword evidence="5" id="KW-1185">Reference proteome</keyword>
<comment type="caution">
    <text evidence="4">The sequence shown here is derived from an EMBL/GenBank/DDBJ whole genome shotgun (WGS) entry which is preliminary data.</text>
</comment>
<dbReference type="GO" id="GO:0005576">
    <property type="term" value="C:extracellular region"/>
    <property type="evidence" value="ECO:0007669"/>
    <property type="project" value="UniProtKB-SubCell"/>
</dbReference>
<organism evidence="4 5">
    <name type="scientific">Komagataeibacter swingsii</name>
    <dbReference type="NCBI Taxonomy" id="215220"/>
    <lineage>
        <taxon>Bacteria</taxon>
        <taxon>Pseudomonadati</taxon>
        <taxon>Pseudomonadota</taxon>
        <taxon>Alphaproteobacteria</taxon>
        <taxon>Acetobacterales</taxon>
        <taxon>Acetobacteraceae</taxon>
        <taxon>Komagataeibacter</taxon>
    </lineage>
</organism>
<comment type="subcellular location">
    <subcellularLocation>
        <location evidence="1">Secreted</location>
    </subcellularLocation>
</comment>
<dbReference type="Proteomes" id="UP000247371">
    <property type="component" value="Unassembled WGS sequence"/>
</dbReference>
<keyword evidence="3" id="KW-0732">Signal</keyword>
<accession>A0A2V4R894</accession>
<dbReference type="RefSeq" id="WP_110555314.1">
    <property type="nucleotide sequence ID" value="NZ_NKUB01000001.1"/>
</dbReference>
<evidence type="ECO:0000256" key="3">
    <source>
        <dbReference type="SAM" id="SignalP"/>
    </source>
</evidence>
<dbReference type="PANTHER" id="PTHR10009">
    <property type="entry name" value="PROTEIN YELLOW-RELATED"/>
    <property type="match status" value="1"/>
</dbReference>
<dbReference type="Pfam" id="PF03022">
    <property type="entry name" value="MRJP"/>
    <property type="match status" value="1"/>
</dbReference>